<name>A0A395JN56_9GAMM</name>
<keyword evidence="1" id="KW-0472">Membrane</keyword>
<comment type="caution">
    <text evidence="2">The sequence shown here is derived from an EMBL/GenBank/DDBJ whole genome shotgun (WGS) entry which is preliminary data.</text>
</comment>
<feature type="transmembrane region" description="Helical" evidence="1">
    <location>
        <begin position="50"/>
        <end position="75"/>
    </location>
</feature>
<evidence type="ECO:0000313" key="2">
    <source>
        <dbReference type="EMBL" id="RBP51237.1"/>
    </source>
</evidence>
<dbReference type="InParanoid" id="A0A395JN56"/>
<proteinExistence type="predicted"/>
<keyword evidence="1" id="KW-1133">Transmembrane helix</keyword>
<dbReference type="Proteomes" id="UP000253083">
    <property type="component" value="Unassembled WGS sequence"/>
</dbReference>
<organism evidence="2 3">
    <name type="scientific">Arenicella xantha</name>
    <dbReference type="NCBI Taxonomy" id="644221"/>
    <lineage>
        <taxon>Bacteria</taxon>
        <taxon>Pseudomonadati</taxon>
        <taxon>Pseudomonadota</taxon>
        <taxon>Gammaproteobacteria</taxon>
        <taxon>Arenicellales</taxon>
        <taxon>Arenicellaceae</taxon>
        <taxon>Arenicella</taxon>
    </lineage>
</organism>
<accession>A0A395JN56</accession>
<evidence type="ECO:0000313" key="3">
    <source>
        <dbReference type="Proteomes" id="UP000253083"/>
    </source>
</evidence>
<evidence type="ECO:0000256" key="1">
    <source>
        <dbReference type="SAM" id="Phobius"/>
    </source>
</evidence>
<reference evidence="2 3" key="1">
    <citation type="submission" date="2018-06" db="EMBL/GenBank/DDBJ databases">
        <title>Genomic Encyclopedia of Type Strains, Phase IV (KMG-IV): sequencing the most valuable type-strain genomes for metagenomic binning, comparative biology and taxonomic classification.</title>
        <authorList>
            <person name="Goeker M."/>
        </authorList>
    </citation>
    <scope>NUCLEOTIDE SEQUENCE [LARGE SCALE GENOMIC DNA]</scope>
    <source>
        <strain evidence="2 3">DSM 24032</strain>
    </source>
</reference>
<protein>
    <submittedName>
        <fullName evidence="2">Uncharacterized protein</fullName>
    </submittedName>
</protein>
<dbReference type="OrthoDB" id="282116at2"/>
<dbReference type="RefSeq" id="WP_113954019.1">
    <property type="nucleotide sequence ID" value="NZ_QNRT01000002.1"/>
</dbReference>
<feature type="transmembrane region" description="Helical" evidence="1">
    <location>
        <begin position="20"/>
        <end position="38"/>
    </location>
</feature>
<sequence>MTDNSKTDHWLVRASTIRLLWRIFIAVLAATVLAQLAFPAKGYFGVDGWLGFGAIYGFFACLAMVLVAKALGYVLKRDQNYYRDRTSDD</sequence>
<keyword evidence="3" id="KW-1185">Reference proteome</keyword>
<dbReference type="AlphaFoldDB" id="A0A395JN56"/>
<gene>
    <name evidence="2" type="ORF">DFR28_102656</name>
</gene>
<dbReference type="EMBL" id="QNRT01000002">
    <property type="protein sequence ID" value="RBP51237.1"/>
    <property type="molecule type" value="Genomic_DNA"/>
</dbReference>
<keyword evidence="1" id="KW-0812">Transmembrane</keyword>